<feature type="transmembrane region" description="Helical" evidence="5">
    <location>
        <begin position="354"/>
        <end position="374"/>
    </location>
</feature>
<reference evidence="7" key="1">
    <citation type="submission" date="2020-09" db="EMBL/GenBank/DDBJ databases">
        <title>Nocardioides sp. strain MJB4 16S ribosomal RNA gene Genome sequencing and assembly.</title>
        <authorList>
            <person name="Kim I."/>
        </authorList>
    </citation>
    <scope>NUCLEOTIDE SEQUENCE</scope>
    <source>
        <strain evidence="7">MJB4</strain>
    </source>
</reference>
<keyword evidence="1" id="KW-0808">Transferase</keyword>
<feature type="domain" description="SteA-like C-terminal" evidence="6">
    <location>
        <begin position="341"/>
        <end position="382"/>
    </location>
</feature>
<proteinExistence type="predicted"/>
<dbReference type="InterPro" id="IPR036759">
    <property type="entry name" value="TPK_catalytic_sf"/>
</dbReference>
<gene>
    <name evidence="7" type="ORF">IE331_06535</name>
</gene>
<dbReference type="AlphaFoldDB" id="A0A927K7K9"/>
<dbReference type="GO" id="GO:0005524">
    <property type="term" value="F:ATP binding"/>
    <property type="evidence" value="ECO:0007669"/>
    <property type="project" value="UniProtKB-KW"/>
</dbReference>
<keyword evidence="3" id="KW-0418">Kinase</keyword>
<dbReference type="NCBIfam" id="NF040608">
    <property type="entry name" value="division_SteA"/>
    <property type="match status" value="1"/>
</dbReference>
<evidence type="ECO:0000313" key="8">
    <source>
        <dbReference type="Proteomes" id="UP000616839"/>
    </source>
</evidence>
<dbReference type="InterPro" id="IPR047795">
    <property type="entry name" value="Put_SteA-like"/>
</dbReference>
<dbReference type="GO" id="GO:0016301">
    <property type="term" value="F:kinase activity"/>
    <property type="evidence" value="ECO:0007669"/>
    <property type="project" value="UniProtKB-KW"/>
</dbReference>
<dbReference type="Pfam" id="PF12555">
    <property type="entry name" value="SteA-like_C"/>
    <property type="match status" value="1"/>
</dbReference>
<accession>A0A927K7K9</accession>
<sequence>MKLPSRGATDVALPGTTGTARVDRRIRSLLPRLGPGDIAVLDHVDLDRATAQRIADSGVRAVVNASPFVSGRYPNQGPAILLDVGIELVEDIGTDGLARVRDGRAVRLLDGVLHDGELELAHGRVLDRERLATELELARGGLVTQLTNFTHNSTEFLRREQDLLLHGRGAPRLGARLAGRPVVVVVAGPDHGDELAGIKGYLREQHPVLIAVDDGADALLAAGHKPDVVVVSSPLVADAGRVSARALRGARDVVVVVDRGDGKTPLDALERLGVRPLRFETAASPEDAALMLAWLGDASLIVGVGGHADLDDFLDRQRAALASTFLTRLKVGPRLVDARSVPELYAGRVRSWQLWLLLLAGVLAVLASLAVTPVGQEWLDELRPALASLADRLGGLLP</sequence>
<protein>
    <recommendedName>
        <fullName evidence="6">SteA-like C-terminal domain-containing protein</fullName>
    </recommendedName>
</protein>
<organism evidence="7 8">
    <name type="scientific">Nocardioides donggukensis</name>
    <dbReference type="NCBI Taxonomy" id="2774019"/>
    <lineage>
        <taxon>Bacteria</taxon>
        <taxon>Bacillati</taxon>
        <taxon>Actinomycetota</taxon>
        <taxon>Actinomycetes</taxon>
        <taxon>Propionibacteriales</taxon>
        <taxon>Nocardioidaceae</taxon>
        <taxon>Nocardioides</taxon>
    </lineage>
</organism>
<dbReference type="InterPro" id="IPR022215">
    <property type="entry name" value="SteA-like_C"/>
</dbReference>
<comment type="caution">
    <text evidence="7">The sequence shown here is derived from an EMBL/GenBank/DDBJ whole genome shotgun (WGS) entry which is preliminary data.</text>
</comment>
<evidence type="ECO:0000256" key="3">
    <source>
        <dbReference type="ARBA" id="ARBA00022777"/>
    </source>
</evidence>
<dbReference type="SUPFAM" id="SSF63999">
    <property type="entry name" value="Thiamin pyrophosphokinase, catalytic domain"/>
    <property type="match status" value="1"/>
</dbReference>
<dbReference type="EMBL" id="JACYXZ010000002">
    <property type="protein sequence ID" value="MBD8869276.1"/>
    <property type="molecule type" value="Genomic_DNA"/>
</dbReference>
<evidence type="ECO:0000256" key="5">
    <source>
        <dbReference type="SAM" id="Phobius"/>
    </source>
</evidence>
<evidence type="ECO:0000256" key="2">
    <source>
        <dbReference type="ARBA" id="ARBA00022741"/>
    </source>
</evidence>
<keyword evidence="5" id="KW-0472">Membrane</keyword>
<keyword evidence="2" id="KW-0547">Nucleotide-binding</keyword>
<dbReference type="RefSeq" id="WP_192141854.1">
    <property type="nucleotide sequence ID" value="NZ_JACYXZ010000002.1"/>
</dbReference>
<evidence type="ECO:0000256" key="1">
    <source>
        <dbReference type="ARBA" id="ARBA00022679"/>
    </source>
</evidence>
<keyword evidence="8" id="KW-1185">Reference proteome</keyword>
<dbReference type="GO" id="GO:0004788">
    <property type="term" value="F:thiamine diphosphokinase activity"/>
    <property type="evidence" value="ECO:0007669"/>
    <property type="project" value="InterPro"/>
</dbReference>
<evidence type="ECO:0000256" key="4">
    <source>
        <dbReference type="ARBA" id="ARBA00022840"/>
    </source>
</evidence>
<name>A0A927K7K9_9ACTN</name>
<keyword evidence="5" id="KW-1133">Transmembrane helix</keyword>
<keyword evidence="4" id="KW-0067">ATP-binding</keyword>
<keyword evidence="5" id="KW-0812">Transmembrane</keyword>
<dbReference type="GO" id="GO:0009229">
    <property type="term" value="P:thiamine diphosphate biosynthetic process"/>
    <property type="evidence" value="ECO:0007669"/>
    <property type="project" value="InterPro"/>
</dbReference>
<dbReference type="Proteomes" id="UP000616839">
    <property type="component" value="Unassembled WGS sequence"/>
</dbReference>
<evidence type="ECO:0000259" key="6">
    <source>
        <dbReference type="Pfam" id="PF12555"/>
    </source>
</evidence>
<evidence type="ECO:0000313" key="7">
    <source>
        <dbReference type="EMBL" id="MBD8869276.1"/>
    </source>
</evidence>